<gene>
    <name evidence="1" type="ORF">FHR34_007490</name>
</gene>
<organism evidence="1 2">
    <name type="scientific">Kitasatospora kifunensis</name>
    <name type="common">Streptomyces kifunensis</name>
    <dbReference type="NCBI Taxonomy" id="58351"/>
    <lineage>
        <taxon>Bacteria</taxon>
        <taxon>Bacillati</taxon>
        <taxon>Actinomycetota</taxon>
        <taxon>Actinomycetes</taxon>
        <taxon>Kitasatosporales</taxon>
        <taxon>Streptomycetaceae</taxon>
        <taxon>Kitasatospora</taxon>
    </lineage>
</organism>
<dbReference type="AlphaFoldDB" id="A0A7W7VZS0"/>
<dbReference type="RefSeq" id="WP_184945752.1">
    <property type="nucleotide sequence ID" value="NZ_JACHJV010000003.1"/>
</dbReference>
<accession>A0A7W7VZS0</accession>
<dbReference type="EMBL" id="JACHJV010000003">
    <property type="protein sequence ID" value="MBB4928393.1"/>
    <property type="molecule type" value="Genomic_DNA"/>
</dbReference>
<protein>
    <submittedName>
        <fullName evidence="1">Uncharacterized protein</fullName>
    </submittedName>
</protein>
<dbReference type="Proteomes" id="UP000540506">
    <property type="component" value="Unassembled WGS sequence"/>
</dbReference>
<name>A0A7W7VZS0_KITKI</name>
<comment type="caution">
    <text evidence="1">The sequence shown here is derived from an EMBL/GenBank/DDBJ whole genome shotgun (WGS) entry which is preliminary data.</text>
</comment>
<reference evidence="1 2" key="1">
    <citation type="submission" date="2020-08" db="EMBL/GenBank/DDBJ databases">
        <title>Sequencing the genomes of 1000 actinobacteria strains.</title>
        <authorList>
            <person name="Klenk H.-P."/>
        </authorList>
    </citation>
    <scope>NUCLEOTIDE SEQUENCE [LARGE SCALE GENOMIC DNA]</scope>
    <source>
        <strain evidence="1 2">DSM 41654</strain>
    </source>
</reference>
<keyword evidence="2" id="KW-1185">Reference proteome</keyword>
<proteinExistence type="predicted"/>
<sequence length="85" mass="8811">MVLTAQSLAFYPDYANDRSWGLKNNKAHSIQWYTGASTPLGDGTSGGPWLRGGTMDVLGLVGGFPEGGPNPCRVPGVGAGGRGCW</sequence>
<evidence type="ECO:0000313" key="1">
    <source>
        <dbReference type="EMBL" id="MBB4928393.1"/>
    </source>
</evidence>
<evidence type="ECO:0000313" key="2">
    <source>
        <dbReference type="Proteomes" id="UP000540506"/>
    </source>
</evidence>